<organism evidence="8 9">
    <name type="scientific">Durio zibethinus</name>
    <name type="common">Durian</name>
    <dbReference type="NCBI Taxonomy" id="66656"/>
    <lineage>
        <taxon>Eukaryota</taxon>
        <taxon>Viridiplantae</taxon>
        <taxon>Streptophyta</taxon>
        <taxon>Embryophyta</taxon>
        <taxon>Tracheophyta</taxon>
        <taxon>Spermatophyta</taxon>
        <taxon>Magnoliopsida</taxon>
        <taxon>eudicotyledons</taxon>
        <taxon>Gunneridae</taxon>
        <taxon>Pentapetalae</taxon>
        <taxon>rosids</taxon>
        <taxon>malvids</taxon>
        <taxon>Malvales</taxon>
        <taxon>Malvaceae</taxon>
        <taxon>Helicteroideae</taxon>
        <taxon>Durio</taxon>
    </lineage>
</organism>
<dbReference type="Gene3D" id="1.10.510.10">
    <property type="entry name" value="Transferase(Phosphotransferase) domain 1"/>
    <property type="match status" value="1"/>
</dbReference>
<reference evidence="9" key="1">
    <citation type="submission" date="2025-08" db="UniProtKB">
        <authorList>
            <consortium name="RefSeq"/>
        </authorList>
    </citation>
    <scope>IDENTIFICATION</scope>
    <source>
        <tissue evidence="9">Fruit stalk</tissue>
    </source>
</reference>
<evidence type="ECO:0000256" key="4">
    <source>
        <dbReference type="ARBA" id="ARBA00022840"/>
    </source>
</evidence>
<dbReference type="OrthoDB" id="25592at2759"/>
<sequence>MEVKGVKLKVLGRGAYGVVHLVETTSPCSGLFAVKSAPLTKSFSLSKEWEIFKKFIGCPNIVQCFGGFTSFERDGGYFYNLFLEYASGGSLLDLMNKYGGKIPECDVKDYARMILEGLVDIHNRGYIHSDLKPENILVFPSQTGSDLNTLKIADFGLARQCGEKDIPQLWEYGFRGTADYMSPESVMGEISGALDIWSLGCIIVEMISGKMPWNYSNLKDLRNKLLNGESPKIPENMSSIGKDFLTKCFARDPKQRWMANMLLSHSFLMPEFSFFSYGSNLPQLFSALSSTIFDEDKSLIQSTKSFQKDDKFGPEGDLVENLRLQVMKMGV</sequence>
<dbReference type="CDD" id="cd06606">
    <property type="entry name" value="STKc_MAPKKK"/>
    <property type="match status" value="1"/>
</dbReference>
<dbReference type="PROSITE" id="PS00107">
    <property type="entry name" value="PROTEIN_KINASE_ATP"/>
    <property type="match status" value="1"/>
</dbReference>
<keyword evidence="8" id="KW-1185">Reference proteome</keyword>
<keyword evidence="2 5" id="KW-0547">Nucleotide-binding</keyword>
<name>A0A6P6AXE3_DURZI</name>
<evidence type="ECO:0000256" key="2">
    <source>
        <dbReference type="ARBA" id="ARBA00022741"/>
    </source>
</evidence>
<dbReference type="GO" id="GO:0004674">
    <property type="term" value="F:protein serine/threonine kinase activity"/>
    <property type="evidence" value="ECO:0007669"/>
    <property type="project" value="UniProtKB-KW"/>
</dbReference>
<dbReference type="GO" id="GO:0005524">
    <property type="term" value="F:ATP binding"/>
    <property type="evidence" value="ECO:0007669"/>
    <property type="project" value="UniProtKB-UniRule"/>
</dbReference>
<dbReference type="PROSITE" id="PS00108">
    <property type="entry name" value="PROTEIN_KINASE_ST"/>
    <property type="match status" value="1"/>
</dbReference>
<evidence type="ECO:0000259" key="7">
    <source>
        <dbReference type="PROSITE" id="PS50011"/>
    </source>
</evidence>
<keyword evidence="1" id="KW-0808">Transferase</keyword>
<evidence type="ECO:0000313" key="9">
    <source>
        <dbReference type="RefSeq" id="XP_022769602.1"/>
    </source>
</evidence>
<dbReference type="InterPro" id="IPR052751">
    <property type="entry name" value="Plant_MAPKKK"/>
</dbReference>
<accession>A0A6P6AXE3</accession>
<keyword evidence="6" id="KW-0723">Serine/threonine-protein kinase</keyword>
<dbReference type="InterPro" id="IPR017441">
    <property type="entry name" value="Protein_kinase_ATP_BS"/>
</dbReference>
<feature type="binding site" evidence="5">
    <location>
        <position position="35"/>
    </location>
    <ligand>
        <name>ATP</name>
        <dbReference type="ChEBI" id="CHEBI:30616"/>
    </ligand>
</feature>
<comment type="similarity">
    <text evidence="6">Belongs to the protein kinase superfamily.</text>
</comment>
<evidence type="ECO:0000256" key="5">
    <source>
        <dbReference type="PROSITE-ProRule" id="PRU10141"/>
    </source>
</evidence>
<evidence type="ECO:0000256" key="1">
    <source>
        <dbReference type="ARBA" id="ARBA00022679"/>
    </source>
</evidence>
<dbReference type="Proteomes" id="UP000515121">
    <property type="component" value="Unplaced"/>
</dbReference>
<dbReference type="PROSITE" id="PS50011">
    <property type="entry name" value="PROTEIN_KINASE_DOM"/>
    <property type="match status" value="1"/>
</dbReference>
<dbReference type="InterPro" id="IPR008271">
    <property type="entry name" value="Ser/Thr_kinase_AS"/>
</dbReference>
<dbReference type="GO" id="GO:0007165">
    <property type="term" value="P:signal transduction"/>
    <property type="evidence" value="ECO:0007669"/>
    <property type="project" value="TreeGrafter"/>
</dbReference>
<dbReference type="SUPFAM" id="SSF56112">
    <property type="entry name" value="Protein kinase-like (PK-like)"/>
    <property type="match status" value="1"/>
</dbReference>
<evidence type="ECO:0000313" key="8">
    <source>
        <dbReference type="Proteomes" id="UP000515121"/>
    </source>
</evidence>
<protein>
    <submittedName>
        <fullName evidence="9">Mitogen-activated protein kinase kinase kinase 17-like</fullName>
    </submittedName>
</protein>
<proteinExistence type="inferred from homology"/>
<dbReference type="GeneID" id="111313191"/>
<feature type="domain" description="Protein kinase" evidence="7">
    <location>
        <begin position="5"/>
        <end position="268"/>
    </location>
</feature>
<dbReference type="RefSeq" id="XP_022769602.1">
    <property type="nucleotide sequence ID" value="XM_022913867.1"/>
</dbReference>
<gene>
    <name evidence="9" type="primary">LOC111313191</name>
</gene>
<evidence type="ECO:0000256" key="6">
    <source>
        <dbReference type="RuleBase" id="RU000304"/>
    </source>
</evidence>
<evidence type="ECO:0000256" key="3">
    <source>
        <dbReference type="ARBA" id="ARBA00022777"/>
    </source>
</evidence>
<dbReference type="SMART" id="SM00220">
    <property type="entry name" value="S_TKc"/>
    <property type="match status" value="1"/>
</dbReference>
<keyword evidence="4 5" id="KW-0067">ATP-binding</keyword>
<dbReference type="InterPro" id="IPR000719">
    <property type="entry name" value="Prot_kinase_dom"/>
</dbReference>
<dbReference type="Pfam" id="PF00069">
    <property type="entry name" value="Pkinase"/>
    <property type="match status" value="1"/>
</dbReference>
<dbReference type="PANTHER" id="PTHR48011">
    <property type="entry name" value="CCR4-NOT TRANSCRIPTIONAL COMPLEX SUBUNIT CAF120-RELATED"/>
    <property type="match status" value="1"/>
</dbReference>
<dbReference type="KEGG" id="dzi:111313191"/>
<dbReference type="PANTHER" id="PTHR48011:SF51">
    <property type="entry name" value="PROTEIN KINASE SUPERFAMILY PROTEIN"/>
    <property type="match status" value="1"/>
</dbReference>
<dbReference type="InterPro" id="IPR011009">
    <property type="entry name" value="Kinase-like_dom_sf"/>
</dbReference>
<keyword evidence="3" id="KW-0418">Kinase</keyword>
<dbReference type="AlphaFoldDB" id="A0A6P6AXE3"/>